<dbReference type="Pfam" id="PF25788">
    <property type="entry name" value="Ig_Rha78A_N"/>
    <property type="match status" value="1"/>
</dbReference>
<evidence type="ECO:0000256" key="3">
    <source>
        <dbReference type="ARBA" id="ARBA00022801"/>
    </source>
</evidence>
<dbReference type="GO" id="GO:0005975">
    <property type="term" value="P:carbohydrate metabolic process"/>
    <property type="evidence" value="ECO:0007669"/>
    <property type="project" value="InterPro"/>
</dbReference>
<dbReference type="Gene3D" id="2.60.120.260">
    <property type="entry name" value="Galactose-binding domain-like"/>
    <property type="match status" value="3"/>
</dbReference>
<protein>
    <recommendedName>
        <fullName evidence="2">alpha-L-rhamnosidase</fullName>
        <ecNumber evidence="2">3.2.1.40</ecNumber>
    </recommendedName>
</protein>
<dbReference type="InterPro" id="IPR013783">
    <property type="entry name" value="Ig-like_fold"/>
</dbReference>
<dbReference type="EC" id="3.2.1.40" evidence="2"/>
<dbReference type="InterPro" id="IPR016007">
    <property type="entry name" value="Alpha_rhamnosid"/>
</dbReference>
<gene>
    <name evidence="8" type="ORF">A8990_13833</name>
</gene>
<dbReference type="Gene3D" id="2.60.420.10">
    <property type="entry name" value="Maltose phosphorylase, domain 3"/>
    <property type="match status" value="1"/>
</dbReference>
<dbReference type="PANTHER" id="PTHR33307:SF6">
    <property type="entry name" value="ALPHA-RHAMNOSIDASE (EUROFUNG)-RELATED"/>
    <property type="match status" value="1"/>
</dbReference>
<accession>A0A3D9QV46</accession>
<dbReference type="InterPro" id="IPR035398">
    <property type="entry name" value="Bac_rhamnosid_C"/>
</dbReference>
<feature type="domain" description="Alpha-L-rhamnosidase C-terminal" evidence="7">
    <location>
        <begin position="945"/>
        <end position="1012"/>
    </location>
</feature>
<dbReference type="Proteomes" id="UP000256304">
    <property type="component" value="Unassembled WGS sequence"/>
</dbReference>
<dbReference type="Gene3D" id="2.60.40.10">
    <property type="entry name" value="Immunoglobulins"/>
    <property type="match status" value="1"/>
</dbReference>
<sequence length="1051" mass="117405">MFGSIQPYDLRTDNAAEPLGIGSLQPLFSWKLNASLRAQRQSAYRIIVGTNEERLRYDLGPFCWDSDKVKSDETLQIRYGGSPLASGQHYYWKVIVWDGEGNAAAEWSPVAWFETGLLHSEDWQGEWIGGNTRTNPLDGGTWIGQPFALPVGETPARSIYYRKVLHLSADHKAVRQALFYGTCGTPFIVYVNGSTIAKLNVRWKQDYTSPFVYIDFTPKLLDGANCLACEAENTASPYAGFIGRFELHYEDGTYEIVDTDSTWSVSNRAIDGWKLADSIDFDAQSAVILASYGDAPWGCIRRRGPAPLLRKEFRIAKEVLHARLHIACLGYFEATLNGQRVGNELLQPDYTHFPKRTYSVTLDCDGLLELGDNCIGLELGRGHYAYGKDWIGDNFSQEEPTTGTIEPKAIAQLRLSYTDGTEETIATDATWLTADGPTLDDNVWYGDKYDARLEQRGWNRAGYPVEEWAQVRRLTPYTGAIEATVSPPIRIVDTIPCAYISNPKPNTYIYDAGKITAGWARITSAAPTGTSVKLIYGEKLRADGVLDIWKDGYDHQFWENAQEDVYVAKGEGTECWEPKFSYKGFRYVQVESAVQPVQLEARIFHNDLDKIGEFECSNPLFNRIDQVMTNTMLNNFHSIPTDTPFHEKRGWTGDGHLIADCASMSFDMSSFYAKWVQDIADSQQESGGIAHTCPGPFLYLDPTPAWMSAFIIIPWALFEYYGDRETLREHYAEMKRYLQFELDRLFDGVSSDKSYADWAVPGPFIGPEGGSLLATAYVFRCCTLMSRIAGVLGHESDVESFTAAEERLKAAINAKFYDREQQVYHTEIEAGYRQTSNVLAVAFGITPVEDIPAVIDNLAQDVMLRKAGHLNTGCFGTKYLAPVLTENGKGDVAYTIATQETYPSWGYCLARGATAFWESWEEETRSFDHFFLGTIDDWFYRHLAGIQVGENGYKTSAIKPYPIEGLNSASATIDTVRGPIGSAWERTADGIRLTVTIPVNASATLYVPKLGARKLLESGIDVSAVEGVAFAGDDPEYWVLRVGSGTYQFES</sequence>
<evidence type="ECO:0000259" key="6">
    <source>
        <dbReference type="Pfam" id="PF17389"/>
    </source>
</evidence>
<dbReference type="PANTHER" id="PTHR33307">
    <property type="entry name" value="ALPHA-RHAMNOSIDASE (EUROFUNG)"/>
    <property type="match status" value="1"/>
</dbReference>
<comment type="caution">
    <text evidence="8">The sequence shown here is derived from an EMBL/GenBank/DDBJ whole genome shotgun (WGS) entry which is preliminary data.</text>
</comment>
<dbReference type="Pfam" id="PF17389">
    <property type="entry name" value="Bac_rhamnosid6H"/>
    <property type="match status" value="1"/>
</dbReference>
<evidence type="ECO:0000259" key="7">
    <source>
        <dbReference type="Pfam" id="PF17390"/>
    </source>
</evidence>
<dbReference type="Pfam" id="PF05592">
    <property type="entry name" value="Bac_rhamnosid"/>
    <property type="match status" value="1"/>
</dbReference>
<feature type="domain" description="Bacterial alpha-L-rhamnosidase N-terminal" evidence="5">
    <location>
        <begin position="317"/>
        <end position="492"/>
    </location>
</feature>
<dbReference type="InterPro" id="IPR008902">
    <property type="entry name" value="Rhamnosid_concanavalin"/>
</dbReference>
<dbReference type="PIRSF" id="PIRSF010631">
    <property type="entry name" value="A-rhamnsds"/>
    <property type="match status" value="1"/>
</dbReference>
<keyword evidence="3" id="KW-0378">Hydrolase</keyword>
<evidence type="ECO:0000256" key="1">
    <source>
        <dbReference type="ARBA" id="ARBA00001445"/>
    </source>
</evidence>
<dbReference type="InterPro" id="IPR008928">
    <property type="entry name" value="6-hairpin_glycosidase_sf"/>
</dbReference>
<dbReference type="Gene3D" id="1.50.10.10">
    <property type="match status" value="1"/>
</dbReference>
<dbReference type="InterPro" id="IPR008979">
    <property type="entry name" value="Galactose-bd-like_sf"/>
</dbReference>
<evidence type="ECO:0000256" key="2">
    <source>
        <dbReference type="ARBA" id="ARBA00012652"/>
    </source>
</evidence>
<feature type="domain" description="Alpha-L-rhamnosidase six-hairpin glycosidase" evidence="6">
    <location>
        <begin position="610"/>
        <end position="943"/>
    </location>
</feature>
<dbReference type="EMBL" id="QTTN01000038">
    <property type="protein sequence ID" value="REE68104.1"/>
    <property type="molecule type" value="Genomic_DNA"/>
</dbReference>
<proteinExistence type="predicted"/>
<name>A0A3D9QV46_9BACL</name>
<organism evidence="8 9">
    <name type="scientific">Paenibacillus taihuensis</name>
    <dbReference type="NCBI Taxonomy" id="1156355"/>
    <lineage>
        <taxon>Bacteria</taxon>
        <taxon>Bacillati</taxon>
        <taxon>Bacillota</taxon>
        <taxon>Bacilli</taxon>
        <taxon>Bacillales</taxon>
        <taxon>Paenibacillaceae</taxon>
        <taxon>Paenibacillus</taxon>
    </lineage>
</organism>
<dbReference type="InterPro" id="IPR035396">
    <property type="entry name" value="Bac_rhamnosid6H"/>
</dbReference>
<dbReference type="SUPFAM" id="SSF49785">
    <property type="entry name" value="Galactose-binding domain-like"/>
    <property type="match status" value="1"/>
</dbReference>
<dbReference type="InterPro" id="IPR012341">
    <property type="entry name" value="6hp_glycosidase-like_sf"/>
</dbReference>
<dbReference type="RefSeq" id="WP_181909762.1">
    <property type="nucleotide sequence ID" value="NZ_QTTN01000038.1"/>
</dbReference>
<reference evidence="8 9" key="1">
    <citation type="submission" date="2018-08" db="EMBL/GenBank/DDBJ databases">
        <title>Genomic Encyclopedia of Type Strains, Phase III (KMG-III): the genomes of soil and plant-associated and newly described type strains.</title>
        <authorList>
            <person name="Whitman W."/>
        </authorList>
    </citation>
    <scope>NUCLEOTIDE SEQUENCE [LARGE SCALE GENOMIC DNA]</scope>
    <source>
        <strain evidence="8 9">CGMCC 1.10966</strain>
    </source>
</reference>
<evidence type="ECO:0000313" key="9">
    <source>
        <dbReference type="Proteomes" id="UP000256304"/>
    </source>
</evidence>
<feature type="domain" description="Alpha-L-rhamnosidase concanavalin-like" evidence="4">
    <location>
        <begin position="504"/>
        <end position="594"/>
    </location>
</feature>
<dbReference type="Pfam" id="PF08531">
    <property type="entry name" value="Bac_rhamnosid_N"/>
    <property type="match status" value="1"/>
</dbReference>
<dbReference type="Pfam" id="PF17390">
    <property type="entry name" value="Bac_rhamnosid_C"/>
    <property type="match status" value="1"/>
</dbReference>
<evidence type="ECO:0000313" key="8">
    <source>
        <dbReference type="EMBL" id="REE68104.1"/>
    </source>
</evidence>
<dbReference type="GO" id="GO:0030596">
    <property type="term" value="F:alpha-L-rhamnosidase activity"/>
    <property type="evidence" value="ECO:0007669"/>
    <property type="project" value="UniProtKB-EC"/>
</dbReference>
<comment type="catalytic activity">
    <reaction evidence="1">
        <text>Hydrolysis of terminal non-reducing alpha-L-rhamnose residues in alpha-L-rhamnosides.</text>
        <dbReference type="EC" id="3.2.1.40"/>
    </reaction>
</comment>
<dbReference type="AlphaFoldDB" id="A0A3D9QV46"/>
<dbReference type="InterPro" id="IPR013737">
    <property type="entry name" value="Bac_rhamnosid_N"/>
</dbReference>
<evidence type="ECO:0000259" key="4">
    <source>
        <dbReference type="Pfam" id="PF05592"/>
    </source>
</evidence>
<keyword evidence="9" id="KW-1185">Reference proteome</keyword>
<dbReference type="SUPFAM" id="SSF48208">
    <property type="entry name" value="Six-hairpin glycosidases"/>
    <property type="match status" value="1"/>
</dbReference>
<evidence type="ECO:0000259" key="5">
    <source>
        <dbReference type="Pfam" id="PF08531"/>
    </source>
</evidence>